<feature type="compositionally biased region" description="Basic and acidic residues" evidence="1">
    <location>
        <begin position="1474"/>
        <end position="1484"/>
    </location>
</feature>
<dbReference type="RefSeq" id="XP_007768466.1">
    <property type="nucleotide sequence ID" value="XM_007770276.1"/>
</dbReference>
<dbReference type="OrthoDB" id="2013972at2759"/>
<feature type="region of interest" description="Disordered" evidence="1">
    <location>
        <begin position="358"/>
        <end position="387"/>
    </location>
</feature>
<feature type="compositionally biased region" description="Basic and acidic residues" evidence="1">
    <location>
        <begin position="131"/>
        <end position="143"/>
    </location>
</feature>
<dbReference type="PANTHER" id="PTHR43591:SF24">
    <property type="entry name" value="2-METHOXY-6-POLYPRENYL-1,4-BENZOQUINOL METHYLASE, MITOCHONDRIAL"/>
    <property type="match status" value="1"/>
</dbReference>
<feature type="region of interest" description="Disordered" evidence="1">
    <location>
        <begin position="1060"/>
        <end position="1099"/>
    </location>
</feature>
<feature type="region of interest" description="Disordered" evidence="1">
    <location>
        <begin position="1"/>
        <end position="335"/>
    </location>
</feature>
<feature type="region of interest" description="Disordered" evidence="1">
    <location>
        <begin position="1129"/>
        <end position="1357"/>
    </location>
</feature>
<feature type="compositionally biased region" description="Basic and acidic residues" evidence="1">
    <location>
        <begin position="1229"/>
        <end position="1249"/>
    </location>
</feature>
<dbReference type="Gene3D" id="3.40.50.150">
    <property type="entry name" value="Vaccinia Virus protein VP39"/>
    <property type="match status" value="1"/>
</dbReference>
<name>A0A5M3MPC8_CONPW</name>
<dbReference type="CDD" id="cd02440">
    <property type="entry name" value="AdoMet_MTases"/>
    <property type="match status" value="1"/>
</dbReference>
<feature type="compositionally biased region" description="Low complexity" evidence="1">
    <location>
        <begin position="1192"/>
        <end position="1202"/>
    </location>
</feature>
<proteinExistence type="predicted"/>
<feature type="compositionally biased region" description="Polar residues" evidence="1">
    <location>
        <begin position="47"/>
        <end position="73"/>
    </location>
</feature>
<feature type="compositionally biased region" description="Polar residues" evidence="1">
    <location>
        <begin position="420"/>
        <end position="436"/>
    </location>
</feature>
<organism evidence="3 4">
    <name type="scientific">Coniophora puteana (strain RWD-64-598)</name>
    <name type="common">Brown rot fungus</name>
    <dbReference type="NCBI Taxonomy" id="741705"/>
    <lineage>
        <taxon>Eukaryota</taxon>
        <taxon>Fungi</taxon>
        <taxon>Dikarya</taxon>
        <taxon>Basidiomycota</taxon>
        <taxon>Agaricomycotina</taxon>
        <taxon>Agaricomycetes</taxon>
        <taxon>Agaricomycetidae</taxon>
        <taxon>Boletales</taxon>
        <taxon>Coniophorineae</taxon>
        <taxon>Coniophoraceae</taxon>
        <taxon>Coniophora</taxon>
    </lineage>
</organism>
<dbReference type="InterPro" id="IPR041698">
    <property type="entry name" value="Methyltransf_25"/>
</dbReference>
<dbReference type="InterPro" id="IPR029063">
    <property type="entry name" value="SAM-dependent_MTases_sf"/>
</dbReference>
<feature type="compositionally biased region" description="Basic and acidic residues" evidence="1">
    <location>
        <begin position="677"/>
        <end position="690"/>
    </location>
</feature>
<feature type="compositionally biased region" description="Low complexity" evidence="1">
    <location>
        <begin position="1461"/>
        <end position="1473"/>
    </location>
</feature>
<feature type="compositionally biased region" description="Polar residues" evidence="1">
    <location>
        <begin position="1281"/>
        <end position="1292"/>
    </location>
</feature>
<feature type="domain" description="Methyltransferase" evidence="2">
    <location>
        <begin position="954"/>
        <end position="1049"/>
    </location>
</feature>
<dbReference type="PANTHER" id="PTHR43591">
    <property type="entry name" value="METHYLTRANSFERASE"/>
    <property type="match status" value="1"/>
</dbReference>
<feature type="compositionally biased region" description="Acidic residues" evidence="1">
    <location>
        <begin position="198"/>
        <end position="240"/>
    </location>
</feature>
<evidence type="ECO:0000313" key="3">
    <source>
        <dbReference type="EMBL" id="EIW81029.1"/>
    </source>
</evidence>
<gene>
    <name evidence="3" type="ORF">CONPUDRAFT_165259</name>
</gene>
<dbReference type="Pfam" id="PF13649">
    <property type="entry name" value="Methyltransf_25"/>
    <property type="match status" value="1"/>
</dbReference>
<feature type="compositionally biased region" description="Low complexity" evidence="1">
    <location>
        <begin position="325"/>
        <end position="335"/>
    </location>
</feature>
<feature type="compositionally biased region" description="Low complexity" evidence="1">
    <location>
        <begin position="1312"/>
        <end position="1322"/>
    </location>
</feature>
<evidence type="ECO:0000256" key="1">
    <source>
        <dbReference type="SAM" id="MobiDB-lite"/>
    </source>
</evidence>
<feature type="compositionally biased region" description="Low complexity" evidence="1">
    <location>
        <begin position="534"/>
        <end position="564"/>
    </location>
</feature>
<dbReference type="KEGG" id="cput:CONPUDRAFT_165259"/>
<feature type="compositionally biased region" description="Basic and acidic residues" evidence="1">
    <location>
        <begin position="1066"/>
        <end position="1091"/>
    </location>
</feature>
<feature type="compositionally biased region" description="Low complexity" evidence="1">
    <location>
        <begin position="370"/>
        <end position="380"/>
    </location>
</feature>
<feature type="region of interest" description="Disordered" evidence="1">
    <location>
        <begin position="743"/>
        <end position="780"/>
    </location>
</feature>
<feature type="compositionally biased region" description="Acidic residues" evidence="1">
    <location>
        <begin position="300"/>
        <end position="314"/>
    </location>
</feature>
<feature type="compositionally biased region" description="Low complexity" evidence="1">
    <location>
        <begin position="241"/>
        <end position="259"/>
    </location>
</feature>
<feature type="compositionally biased region" description="Low complexity" evidence="1">
    <location>
        <begin position="81"/>
        <end position="93"/>
    </location>
</feature>
<feature type="compositionally biased region" description="Low complexity" evidence="1">
    <location>
        <begin position="1330"/>
        <end position="1357"/>
    </location>
</feature>
<keyword evidence="4" id="KW-1185">Reference proteome</keyword>
<feature type="compositionally biased region" description="Low complexity" evidence="1">
    <location>
        <begin position="162"/>
        <end position="188"/>
    </location>
</feature>
<sequence>MLAPFPTNLRDPNKPPRSGSTSPITPRKSATTPKPKPTKSKSKDKQLSATSRFLRRANSTNPDGISPEPSSSWLKPAFLRPPQSSPSSKSTSPFQNKSQLQLPPGLGRGSAGIPSSSSSASLTRSMSARASGERIRGDRDHDSSSPGSYLYRPNPNLRDGARAPSPGGASSISSRRTRPTSLTLSLSLDMVRRHGFAPDEDADGEDDEDEDVDADGDRDEDEDVPEDGDADGDEAGDAVDELSAAYHRSSRSSSSPVAARKSRSATAPVGRVGWESAPASGWGSGGGGGGWMSATTATTTEDEVDGDGGEDSPIDPEFLPEARPRSSVSVASVPSSSQHASLLKAAALSGPLSASADYGYGGAAARPRTSSSIDSSGNNSHYHASSFNMNMSSDALSMRTWASALASAEDGRDGFYSHTPIGSATSLTRGTSLSVGSSPLLELRESPLKINPNTSGTGSPPPRPPRHPQHVLSGSANPSPVSSPFPDTPSSAGGAKDKPSLPFLLRRRTISASSNSKAPPPLSALRSQSGPQVQSQTHAQSSSSATASASPTLTSPSSLASLRTPFRKRRAPSAGPAPSAFSSFLRPGSPTSTGGGGSNSRSPSPQQPRPFPSSSPLPSDQSRSSIPPSPTPSHGAHGKALSLPLTAITTGPASPGLATLQETVPRSSSPAPMRTRSQYEEKTQEQEEPFRTGAAAKTRPRTAPQARSQSQFQEQEHAHLMHPLLRVHHRVLTQAAAAPNKNQYQNQALPPPPPVSATQQQQHGSPGPAPGPGTTAPRFNTTDRAILSSLRATLDARALQFALKGPLLVPRPGGEPGCAVASQRASADASTAVTPRTEAGEYVFVKHTANGRDLAAGAVGAGGDTGAGMGMGGADGMSTGPVGEGAPSAAHVLNVHGGFDASQRMHHPEPRRAAPYPRSYERAVVDLDVWETLWARQICGSLTWHVFETPPAKVLDIGCGTGTWIMECARVWKDSHFVGLDVVPLHPNLNTIGSGLSARIKWEQHNFLEGLPFPNEEFDYVHIKRIARGVPEDKWDDLFEEITRVMKPGAALEIIEDDLSFPGKTNEGEDAHVESDSEAHDSKASQRHEDTSASDAYTETTSLFSSSKASVSSLTPGPEAAEVGIARGDEAADGEETDSIPGLAYLDGSPVSSRFSRRMSVGSATSSIAHQMGMTGLRRSLSGRAPPSSGRQQQQQQQQSQQEKPPKPILRARSFTLSSSHVRIQPTSDTEKEREHLERERRKAKRESAGSDSGLAIDRGRRYNGDSARASRTGKRPATSPGASSSERQQQVVVHPPTRHSSLSVPNALVKSASSPASTGSPTVPPLPFLSPASASSSPAIPHAQAPVGKRPSTAGSAVSVVSASARSTKSAKAGMNAAAQAVISDIDVNPPMFAAYPGARKRKASTSAGGDRATSAAAAATTAVVAPSSSSGRMRLSVDTRSVASGGTSVNLLRKARRTGASIGGESASEGKSSGDHHPDRVSDAGAAVNATVTGPPPPPNPRDHTVLETIYNEMHASRFVNLTPLSLLANTMGLYFKDVRTHPPIVFKFPPPRTSPTGEPLSPPPPQRQQQQQQRSHDADDGEDTQTSATPTASAFKPGPGPRRLAAAPWDPDRQTIISQLELLMGACPYVSLDDVRFTAFSPSHKASFNQLLSGNKSREGSTVGASDGGPGSPRSTASTLGDMSALSALAGAEGGSAVGSPSVSPANLALFKTRLPNDKLEIDLRTLPLHLHLRVKEIVSCAEAMWEWVEWYQTEGCQPGKGLSASASIDNVGVGQQIGELTRAEFDALLVRFEIDMREHIAVGSGLENRFGWMAPTGPPPYEKQVFDNMCARWREYAASADASSQGPDPGLQPPWARLSRSLRVFVAWKP</sequence>
<reference evidence="4" key="1">
    <citation type="journal article" date="2012" name="Science">
        <title>The Paleozoic origin of enzymatic lignin decomposition reconstructed from 31 fungal genomes.</title>
        <authorList>
            <person name="Floudas D."/>
            <person name="Binder M."/>
            <person name="Riley R."/>
            <person name="Barry K."/>
            <person name="Blanchette R.A."/>
            <person name="Henrissat B."/>
            <person name="Martinez A.T."/>
            <person name="Otillar R."/>
            <person name="Spatafora J.W."/>
            <person name="Yadav J.S."/>
            <person name="Aerts A."/>
            <person name="Benoit I."/>
            <person name="Boyd A."/>
            <person name="Carlson A."/>
            <person name="Copeland A."/>
            <person name="Coutinho P.M."/>
            <person name="de Vries R.P."/>
            <person name="Ferreira P."/>
            <person name="Findley K."/>
            <person name="Foster B."/>
            <person name="Gaskell J."/>
            <person name="Glotzer D."/>
            <person name="Gorecki P."/>
            <person name="Heitman J."/>
            <person name="Hesse C."/>
            <person name="Hori C."/>
            <person name="Igarashi K."/>
            <person name="Jurgens J.A."/>
            <person name="Kallen N."/>
            <person name="Kersten P."/>
            <person name="Kohler A."/>
            <person name="Kuees U."/>
            <person name="Kumar T.K.A."/>
            <person name="Kuo A."/>
            <person name="LaButti K."/>
            <person name="Larrondo L.F."/>
            <person name="Lindquist E."/>
            <person name="Ling A."/>
            <person name="Lombard V."/>
            <person name="Lucas S."/>
            <person name="Lundell T."/>
            <person name="Martin R."/>
            <person name="McLaughlin D.J."/>
            <person name="Morgenstern I."/>
            <person name="Morin E."/>
            <person name="Murat C."/>
            <person name="Nagy L.G."/>
            <person name="Nolan M."/>
            <person name="Ohm R.A."/>
            <person name="Patyshakuliyeva A."/>
            <person name="Rokas A."/>
            <person name="Ruiz-Duenas F.J."/>
            <person name="Sabat G."/>
            <person name="Salamov A."/>
            <person name="Samejima M."/>
            <person name="Schmutz J."/>
            <person name="Slot J.C."/>
            <person name="St John F."/>
            <person name="Stenlid J."/>
            <person name="Sun H."/>
            <person name="Sun S."/>
            <person name="Syed K."/>
            <person name="Tsang A."/>
            <person name="Wiebenga A."/>
            <person name="Young D."/>
            <person name="Pisabarro A."/>
            <person name="Eastwood D.C."/>
            <person name="Martin F."/>
            <person name="Cullen D."/>
            <person name="Grigoriev I.V."/>
            <person name="Hibbett D.S."/>
        </authorList>
    </citation>
    <scope>NUCLEOTIDE SEQUENCE [LARGE SCALE GENOMIC DNA]</scope>
    <source>
        <strain evidence="4">RWD-64-598 SS2</strain>
    </source>
</reference>
<feature type="compositionally biased region" description="Low complexity" evidence="1">
    <location>
        <begin position="572"/>
        <end position="592"/>
    </location>
</feature>
<feature type="compositionally biased region" description="Low complexity" evidence="1">
    <location>
        <begin position="111"/>
        <end position="130"/>
    </location>
</feature>
<feature type="region of interest" description="Disordered" evidence="1">
    <location>
        <begin position="1655"/>
        <end position="1682"/>
    </location>
</feature>
<dbReference type="Proteomes" id="UP000053558">
    <property type="component" value="Unassembled WGS sequence"/>
</dbReference>
<dbReference type="GeneID" id="19205278"/>
<dbReference type="EMBL" id="JH711578">
    <property type="protein sequence ID" value="EIW81029.1"/>
    <property type="molecule type" value="Genomic_DNA"/>
</dbReference>
<feature type="compositionally biased region" description="Polar residues" evidence="1">
    <location>
        <begin position="660"/>
        <end position="670"/>
    </location>
</feature>
<dbReference type="OMA" id="WIMECAR"/>
<protein>
    <recommendedName>
        <fullName evidence="2">Methyltransferase domain-containing protein</fullName>
    </recommendedName>
</protein>
<dbReference type="SUPFAM" id="SSF53335">
    <property type="entry name" value="S-adenosyl-L-methionine-dependent methyltransferases"/>
    <property type="match status" value="1"/>
</dbReference>
<feature type="region of interest" description="Disordered" evidence="1">
    <location>
        <begin position="1461"/>
        <end position="1484"/>
    </location>
</feature>
<feature type="compositionally biased region" description="Pro residues" evidence="1">
    <location>
        <begin position="605"/>
        <end position="615"/>
    </location>
</feature>
<accession>A0A5M3MPC8</accession>
<feature type="compositionally biased region" description="Low complexity" evidence="1">
    <location>
        <begin position="616"/>
        <end position="626"/>
    </location>
</feature>
<evidence type="ECO:0000259" key="2">
    <source>
        <dbReference type="Pfam" id="PF13649"/>
    </source>
</evidence>
<dbReference type="GO" id="GO:0008168">
    <property type="term" value="F:methyltransferase activity"/>
    <property type="evidence" value="ECO:0007669"/>
    <property type="project" value="TreeGrafter"/>
</dbReference>
<comment type="caution">
    <text evidence="3">The sequence shown here is derived from an EMBL/GenBank/DDBJ whole genome shotgun (WGS) entry which is preliminary data.</text>
</comment>
<feature type="region of interest" description="Disordered" evidence="1">
    <location>
        <begin position="412"/>
        <end position="716"/>
    </location>
</feature>
<evidence type="ECO:0000313" key="4">
    <source>
        <dbReference type="Proteomes" id="UP000053558"/>
    </source>
</evidence>
<feature type="compositionally biased region" description="Polar residues" evidence="1">
    <location>
        <begin position="1215"/>
        <end position="1228"/>
    </location>
</feature>
<feature type="region of interest" description="Disordered" evidence="1">
    <location>
        <begin position="1548"/>
        <end position="1613"/>
    </location>
</feature>
<feature type="compositionally biased region" description="Gly residues" evidence="1">
    <location>
        <begin position="282"/>
        <end position="291"/>
    </location>
</feature>